<dbReference type="InterPro" id="IPR036291">
    <property type="entry name" value="NAD(P)-bd_dom_sf"/>
</dbReference>
<dbReference type="STRING" id="104452.A0A0L7KNY8"/>
<sequence>HIAVLDINEQAGKALENELNAKLGAKRVKFLPCDVSNDDQLLSCFKAVVDDQGYLDVVINNAAIMNDSLRTYRKEILLNLTALVTSTLESMAIMGKDKGGKGGTVINISSVASLCQSPIFPIYFGTKSAVTQFSNCIGMNEYYSKTGVRVVSVCFGATETPLLNNCTLEHFNNDVITESAAQGVVDAFKLAESGSTWLSTSNRPVRDITATVQKAYGILSELVFQ</sequence>
<dbReference type="EC" id="1.1.1.232" evidence="4"/>
<dbReference type="InterPro" id="IPR002347">
    <property type="entry name" value="SDR_fam"/>
</dbReference>
<comment type="catalytic activity">
    <reaction evidence="13">
        <text>(11R)-hydroxy-(5Z,8Z,12E,14Z)-eicosatetraenoate + NAD(+) = 11-oxo-(5Z,8Z,12E,14Z)-eicosatetraenoate + NADH + H(+)</text>
        <dbReference type="Rhea" id="RHEA:48640"/>
        <dbReference type="ChEBI" id="CHEBI:15378"/>
        <dbReference type="ChEBI" id="CHEBI:57540"/>
        <dbReference type="ChEBI" id="CHEBI:57945"/>
        <dbReference type="ChEBI" id="CHEBI:78836"/>
        <dbReference type="ChEBI" id="CHEBI:90697"/>
    </reaction>
    <physiologicalReaction direction="left-to-right" evidence="13">
        <dbReference type="Rhea" id="RHEA:48641"/>
    </physiologicalReaction>
</comment>
<name>A0A0L7KNY8_OPEBR</name>
<proteinExistence type="inferred from homology"/>
<dbReference type="Pfam" id="PF00106">
    <property type="entry name" value="adh_short"/>
    <property type="match status" value="1"/>
</dbReference>
<evidence type="ECO:0000256" key="14">
    <source>
        <dbReference type="ARBA" id="ARBA00048170"/>
    </source>
</evidence>
<comment type="catalytic activity">
    <reaction evidence="18">
        <text>prostaglandin E2 + NAD(+) = 15-oxoprostaglandin E2 + NADH + H(+)</text>
        <dbReference type="Rhea" id="RHEA:11876"/>
        <dbReference type="ChEBI" id="CHEBI:15378"/>
        <dbReference type="ChEBI" id="CHEBI:57400"/>
        <dbReference type="ChEBI" id="CHEBI:57540"/>
        <dbReference type="ChEBI" id="CHEBI:57945"/>
        <dbReference type="ChEBI" id="CHEBI:606564"/>
        <dbReference type="EC" id="1.1.1.141"/>
    </reaction>
    <physiologicalReaction direction="left-to-right" evidence="18">
        <dbReference type="Rhea" id="RHEA:11877"/>
    </physiologicalReaction>
</comment>
<comment type="function">
    <text evidence="8">Catalyzes the NAD-dependent dehydrogenation (oxidation) of a broad array of hydroxylated polyunsaturated fatty acids (mainly eicosanoids and docosanoids, including prostaglandins, lipoxins and resolvins), yielding their corresponding keto (oxo) metabolites. Decreases the levels of the pro-proliferative prostaglandins such as prostaglandin E2 (whose activity is increased in cancer because of an increase in the expression of cyclooxygenase 2) and generates oxo-fatty acid products that can profoundly influence cell function by abrogating pro-inflammatory cytokine expression. Converts resolvins E1, D1 and D2 to their oxo products, which represents a mode of resolvin inactivation. Resolvin E1 plays important roles during the resolution phase of acute inflammation, while resolvins D1 and D2 have a unique role in obesity-induced adipose inflammation.</text>
</comment>
<evidence type="ECO:0000256" key="15">
    <source>
        <dbReference type="ARBA" id="ARBA00048393"/>
    </source>
</evidence>
<evidence type="ECO:0000256" key="13">
    <source>
        <dbReference type="ARBA" id="ARBA00048144"/>
    </source>
</evidence>
<organism evidence="23 24">
    <name type="scientific">Operophtera brumata</name>
    <name type="common">Winter moth</name>
    <name type="synonym">Phalaena brumata</name>
    <dbReference type="NCBI Taxonomy" id="104452"/>
    <lineage>
        <taxon>Eukaryota</taxon>
        <taxon>Metazoa</taxon>
        <taxon>Ecdysozoa</taxon>
        <taxon>Arthropoda</taxon>
        <taxon>Hexapoda</taxon>
        <taxon>Insecta</taxon>
        <taxon>Pterygota</taxon>
        <taxon>Neoptera</taxon>
        <taxon>Endopterygota</taxon>
        <taxon>Lepidoptera</taxon>
        <taxon>Glossata</taxon>
        <taxon>Ditrysia</taxon>
        <taxon>Geometroidea</taxon>
        <taxon>Geometridae</taxon>
        <taxon>Larentiinae</taxon>
        <taxon>Operophtera</taxon>
    </lineage>
</organism>
<evidence type="ECO:0000256" key="11">
    <source>
        <dbReference type="ARBA" id="ARBA00048008"/>
    </source>
</evidence>
<comment type="catalytic activity">
    <reaction evidence="20">
        <text>(15S)-hydroxy-(5Z,8Z,11Z,13E)-eicosatetraenoate + NAD(+) = 15-oxo-(5Z,8Z,11Z,13E)-eicosatetraenoate + NADH + H(+)</text>
        <dbReference type="Rhea" id="RHEA:23260"/>
        <dbReference type="ChEBI" id="CHEBI:15378"/>
        <dbReference type="ChEBI" id="CHEBI:57409"/>
        <dbReference type="ChEBI" id="CHEBI:57410"/>
        <dbReference type="ChEBI" id="CHEBI:57540"/>
        <dbReference type="ChEBI" id="CHEBI:57945"/>
        <dbReference type="EC" id="1.1.1.232"/>
    </reaction>
    <physiologicalReaction direction="left-to-right" evidence="20">
        <dbReference type="Rhea" id="RHEA:23261"/>
    </physiologicalReaction>
</comment>
<dbReference type="PRINTS" id="PR00080">
    <property type="entry name" value="SDRFAMILY"/>
</dbReference>
<comment type="catalytic activity">
    <reaction evidence="10">
        <text>resolvin D1 + NAD(+) = 8-oxoresolvin D1 + NADH + H(+)</text>
        <dbReference type="Rhea" id="RHEA:50124"/>
        <dbReference type="ChEBI" id="CHEBI:15378"/>
        <dbReference type="ChEBI" id="CHEBI:57540"/>
        <dbReference type="ChEBI" id="CHEBI:57945"/>
        <dbReference type="ChEBI" id="CHEBI:132079"/>
        <dbReference type="ChEBI" id="CHEBI:132080"/>
    </reaction>
    <physiologicalReaction direction="left-to-right" evidence="10">
        <dbReference type="Rhea" id="RHEA:50125"/>
    </physiologicalReaction>
</comment>
<evidence type="ECO:0000256" key="2">
    <source>
        <dbReference type="ARBA" id="ARBA00023002"/>
    </source>
</evidence>
<dbReference type="GO" id="GO:0016404">
    <property type="term" value="F:15-hydroxyprostaglandin dehydrogenase (NAD+) activity"/>
    <property type="evidence" value="ECO:0007669"/>
    <property type="project" value="UniProtKB-EC"/>
</dbReference>
<comment type="catalytic activity">
    <reaction evidence="17">
        <text>prostaglandin A1 + NAD(+) = 15-oxo-prostaglandin A1 + NADH + H(+)</text>
        <dbReference type="Rhea" id="RHEA:41263"/>
        <dbReference type="ChEBI" id="CHEBI:15378"/>
        <dbReference type="ChEBI" id="CHEBI:57398"/>
        <dbReference type="ChEBI" id="CHEBI:57540"/>
        <dbReference type="ChEBI" id="CHEBI:57945"/>
        <dbReference type="ChEBI" id="CHEBI:85072"/>
    </reaction>
    <physiologicalReaction direction="left-to-right" evidence="17">
        <dbReference type="Rhea" id="RHEA:41264"/>
    </physiologicalReaction>
</comment>
<comment type="catalytic activity">
    <reaction evidence="19">
        <text>resolvin D2 + NAD(+) = 16-oxoresolvin D2 + NADH + H(+)</text>
        <dbReference type="Rhea" id="RHEA:53588"/>
        <dbReference type="ChEBI" id="CHEBI:15378"/>
        <dbReference type="ChEBI" id="CHEBI:57540"/>
        <dbReference type="ChEBI" id="CHEBI:57945"/>
        <dbReference type="ChEBI" id="CHEBI:133367"/>
        <dbReference type="ChEBI" id="CHEBI:137498"/>
    </reaction>
    <physiologicalReaction direction="left-to-right" evidence="19">
        <dbReference type="Rhea" id="RHEA:53589"/>
    </physiologicalReaction>
</comment>
<keyword evidence="24" id="KW-1185">Reference proteome</keyword>
<dbReference type="Gene3D" id="3.40.50.720">
    <property type="entry name" value="NAD(P)-binding Rossmann-like Domain"/>
    <property type="match status" value="1"/>
</dbReference>
<evidence type="ECO:0000256" key="16">
    <source>
        <dbReference type="ARBA" id="ARBA00048535"/>
    </source>
</evidence>
<evidence type="ECO:0000256" key="1">
    <source>
        <dbReference type="ARBA" id="ARBA00006484"/>
    </source>
</evidence>
<evidence type="ECO:0000256" key="22">
    <source>
        <dbReference type="RuleBase" id="RU000363"/>
    </source>
</evidence>
<comment type="catalytic activity">
    <reaction evidence="16">
        <text>lipoxin A4 + NAD(+) = 15-oxo-(5S,6R)-dihydroxy-(7E,9E,11Z,13E)-eicosatetraenoate + NADH + H(+)</text>
        <dbReference type="Rhea" id="RHEA:41572"/>
        <dbReference type="ChEBI" id="CHEBI:15378"/>
        <dbReference type="ChEBI" id="CHEBI:57540"/>
        <dbReference type="ChEBI" id="CHEBI:57945"/>
        <dbReference type="ChEBI" id="CHEBI:67026"/>
        <dbReference type="ChEBI" id="CHEBI:78311"/>
    </reaction>
    <physiologicalReaction direction="left-to-right" evidence="16">
        <dbReference type="Rhea" id="RHEA:41573"/>
    </physiologicalReaction>
</comment>
<dbReference type="PANTHER" id="PTHR44229">
    <property type="entry name" value="15-HYDROXYPROSTAGLANDIN DEHYDROGENASE [NAD(+)]"/>
    <property type="match status" value="1"/>
</dbReference>
<feature type="non-terminal residue" evidence="23">
    <location>
        <position position="1"/>
    </location>
</feature>
<comment type="catalytic activity">
    <reaction evidence="9">
        <text>prostaglandin E1 + NAD(+) = 15-oxoprostaglandin E1 + NADH + H(+)</text>
        <dbReference type="Rhea" id="RHEA:16477"/>
        <dbReference type="ChEBI" id="CHEBI:15378"/>
        <dbReference type="ChEBI" id="CHEBI:57397"/>
        <dbReference type="ChEBI" id="CHEBI:57401"/>
        <dbReference type="ChEBI" id="CHEBI:57540"/>
        <dbReference type="ChEBI" id="CHEBI:57945"/>
    </reaction>
    <physiologicalReaction direction="left-to-right" evidence="9">
        <dbReference type="Rhea" id="RHEA:16478"/>
    </physiologicalReaction>
</comment>
<dbReference type="AlphaFoldDB" id="A0A0L7KNY8"/>
<evidence type="ECO:0000256" key="18">
    <source>
        <dbReference type="ARBA" id="ARBA00048739"/>
    </source>
</evidence>
<evidence type="ECO:0000256" key="8">
    <source>
        <dbReference type="ARBA" id="ARBA00045705"/>
    </source>
</evidence>
<dbReference type="GO" id="GO:0047034">
    <property type="term" value="F:15-hydroxyicosatetraenoate dehydrogenase activity"/>
    <property type="evidence" value="ECO:0007669"/>
    <property type="project" value="UniProtKB-EC"/>
</dbReference>
<comment type="catalytic activity">
    <reaction evidence="12">
        <text>15-oxo-(5S,6R)-dihydroxy-(7E,9E,11Z)-eicosatrienoate + NADH + H(+) = (5S,6R,15S)-trihydroxy-(7E,9E,11Z)-eicosatrienoate + NAD(+)</text>
        <dbReference type="Rhea" id="RHEA:41596"/>
        <dbReference type="ChEBI" id="CHEBI:15378"/>
        <dbReference type="ChEBI" id="CHEBI:57540"/>
        <dbReference type="ChEBI" id="CHEBI:57945"/>
        <dbReference type="ChEBI" id="CHEBI:78325"/>
        <dbReference type="ChEBI" id="CHEBI:78329"/>
    </reaction>
    <physiologicalReaction direction="left-to-right" evidence="12">
        <dbReference type="Rhea" id="RHEA:41597"/>
    </physiologicalReaction>
</comment>
<dbReference type="EC" id="1.1.1.141" evidence="3"/>
<comment type="catalytic activity">
    <reaction evidence="11">
        <text>14-hydroxy-(4Z,7Z,10Z,12E,16Z,19Z)-docosahexaenoate + NAD(+) = 14-oxo-(4Z,7Z,10Z,12E,16Z,19Z)-docosahexaenoate + NADH + H(+)</text>
        <dbReference type="Rhea" id="RHEA:48952"/>
        <dbReference type="ChEBI" id="CHEBI:15378"/>
        <dbReference type="ChEBI" id="CHEBI:57540"/>
        <dbReference type="ChEBI" id="CHEBI:57945"/>
        <dbReference type="ChEBI" id="CHEBI:90866"/>
        <dbReference type="ChEBI" id="CHEBI:90867"/>
    </reaction>
    <physiologicalReaction direction="left-to-right" evidence="11">
        <dbReference type="Rhea" id="RHEA:48953"/>
    </physiologicalReaction>
</comment>
<evidence type="ECO:0000313" key="23">
    <source>
        <dbReference type="EMBL" id="KOB64820.1"/>
    </source>
</evidence>
<gene>
    <name evidence="23" type="ORF">OBRU01_23634</name>
</gene>
<comment type="catalytic activity">
    <reaction evidence="21">
        <text>resolvin E1 + NAD(+) = 18-oxo-resolvin E1 + NADH + H(+)</text>
        <dbReference type="Rhea" id="RHEA:49244"/>
        <dbReference type="ChEBI" id="CHEBI:15378"/>
        <dbReference type="ChEBI" id="CHEBI:57540"/>
        <dbReference type="ChEBI" id="CHEBI:57945"/>
        <dbReference type="ChEBI" id="CHEBI:91000"/>
        <dbReference type="ChEBI" id="CHEBI:91001"/>
    </reaction>
    <physiologicalReaction direction="left-to-right" evidence="21">
        <dbReference type="Rhea" id="RHEA:49245"/>
    </physiologicalReaction>
</comment>
<dbReference type="SUPFAM" id="SSF51735">
    <property type="entry name" value="NAD(P)-binding Rossmann-fold domains"/>
    <property type="match status" value="1"/>
</dbReference>
<dbReference type="PRINTS" id="PR00081">
    <property type="entry name" value="GDHRDH"/>
</dbReference>
<comment type="catalytic activity">
    <reaction evidence="15">
        <text>resolvin D2 + NAD(+) = 7-oxoresolvin D2 + NADH + H(+)</text>
        <dbReference type="Rhea" id="RHEA:53584"/>
        <dbReference type="ChEBI" id="CHEBI:15378"/>
        <dbReference type="ChEBI" id="CHEBI:57540"/>
        <dbReference type="ChEBI" id="CHEBI:57945"/>
        <dbReference type="ChEBI" id="CHEBI:133367"/>
        <dbReference type="ChEBI" id="CHEBI:137497"/>
    </reaction>
    <physiologicalReaction direction="left-to-right" evidence="15">
        <dbReference type="Rhea" id="RHEA:53585"/>
    </physiologicalReaction>
</comment>
<dbReference type="Proteomes" id="UP000037510">
    <property type="component" value="Unassembled WGS sequence"/>
</dbReference>
<dbReference type="GO" id="GO:0005737">
    <property type="term" value="C:cytoplasm"/>
    <property type="evidence" value="ECO:0007669"/>
    <property type="project" value="TreeGrafter"/>
</dbReference>
<evidence type="ECO:0000256" key="3">
    <source>
        <dbReference type="ARBA" id="ARBA00038968"/>
    </source>
</evidence>
<evidence type="ECO:0000256" key="6">
    <source>
        <dbReference type="ARBA" id="ARBA00041812"/>
    </source>
</evidence>
<dbReference type="EMBL" id="JTDY01007982">
    <property type="protein sequence ID" value="KOB64820.1"/>
    <property type="molecule type" value="Genomic_DNA"/>
</dbReference>
<evidence type="ECO:0000313" key="24">
    <source>
        <dbReference type="Proteomes" id="UP000037510"/>
    </source>
</evidence>
<evidence type="ECO:0000256" key="20">
    <source>
        <dbReference type="ARBA" id="ARBA00049151"/>
    </source>
</evidence>
<accession>A0A0L7KNY8</accession>
<evidence type="ECO:0000256" key="19">
    <source>
        <dbReference type="ARBA" id="ARBA00048921"/>
    </source>
</evidence>
<comment type="catalytic activity">
    <reaction evidence="14">
        <text>resolvin D1 + NAD(+) = 17-oxoresolvin D1 + NADH + H(+)</text>
        <dbReference type="Rhea" id="RHEA:50128"/>
        <dbReference type="ChEBI" id="CHEBI:15378"/>
        <dbReference type="ChEBI" id="CHEBI:57540"/>
        <dbReference type="ChEBI" id="CHEBI:57945"/>
        <dbReference type="ChEBI" id="CHEBI:132079"/>
        <dbReference type="ChEBI" id="CHEBI:132081"/>
    </reaction>
    <physiologicalReaction direction="left-to-right" evidence="14">
        <dbReference type="Rhea" id="RHEA:50129"/>
    </physiologicalReaction>
</comment>
<comment type="caution">
    <text evidence="23">The sequence shown here is derived from an EMBL/GenBank/DDBJ whole genome shotgun (WGS) entry which is preliminary data.</text>
</comment>
<dbReference type="PANTHER" id="PTHR44229:SF4">
    <property type="entry name" value="15-HYDROXYPROSTAGLANDIN DEHYDROGENASE [NAD(+)]"/>
    <property type="match status" value="1"/>
</dbReference>
<protein>
    <recommendedName>
        <fullName evidence="5">15-hydroxyprostaglandin dehydrogenase [NAD(+)]</fullName>
        <ecNumber evidence="3">1.1.1.141</ecNumber>
        <ecNumber evidence="4">1.1.1.232</ecNumber>
    </recommendedName>
    <alternativeName>
        <fullName evidence="7">Eicosanoid/docosanoid dehydrogenase [NAD(+)]</fullName>
    </alternativeName>
    <alternativeName>
        <fullName evidence="6">Prostaglandin dehydrogenase 1</fullName>
    </alternativeName>
</protein>
<evidence type="ECO:0000256" key="7">
    <source>
        <dbReference type="ARBA" id="ARBA00042026"/>
    </source>
</evidence>
<reference evidence="23 24" key="1">
    <citation type="journal article" date="2015" name="Genome Biol. Evol.">
        <title>The genome of winter moth (Operophtera brumata) provides a genomic perspective on sexual dimorphism and phenology.</title>
        <authorList>
            <person name="Derks M.F."/>
            <person name="Smit S."/>
            <person name="Salis L."/>
            <person name="Schijlen E."/>
            <person name="Bossers A."/>
            <person name="Mateman C."/>
            <person name="Pijl A.S."/>
            <person name="de Ridder D."/>
            <person name="Groenen M.A."/>
            <person name="Visser M.E."/>
            <person name="Megens H.J."/>
        </authorList>
    </citation>
    <scope>NUCLEOTIDE SEQUENCE [LARGE SCALE GENOMIC DNA]</scope>
    <source>
        <strain evidence="23">WM2013NL</strain>
        <tissue evidence="23">Head and thorax</tissue>
    </source>
</reference>
<evidence type="ECO:0000256" key="21">
    <source>
        <dbReference type="ARBA" id="ARBA00049188"/>
    </source>
</evidence>
<evidence type="ECO:0000256" key="5">
    <source>
        <dbReference type="ARBA" id="ARBA00040276"/>
    </source>
</evidence>
<evidence type="ECO:0000256" key="9">
    <source>
        <dbReference type="ARBA" id="ARBA00047325"/>
    </source>
</evidence>
<evidence type="ECO:0000256" key="17">
    <source>
        <dbReference type="ARBA" id="ARBA00048611"/>
    </source>
</evidence>
<keyword evidence="2" id="KW-0560">Oxidoreductase</keyword>
<comment type="similarity">
    <text evidence="1 22">Belongs to the short-chain dehydrogenases/reductases (SDR) family.</text>
</comment>
<evidence type="ECO:0000256" key="12">
    <source>
        <dbReference type="ARBA" id="ARBA00048140"/>
    </source>
</evidence>
<evidence type="ECO:0000256" key="10">
    <source>
        <dbReference type="ARBA" id="ARBA00047672"/>
    </source>
</evidence>
<evidence type="ECO:0000256" key="4">
    <source>
        <dbReference type="ARBA" id="ARBA00039060"/>
    </source>
</evidence>